<keyword evidence="1" id="KW-0472">Membrane</keyword>
<dbReference type="Proteomes" id="UP000594480">
    <property type="component" value="Chromosome"/>
</dbReference>
<gene>
    <name evidence="3" type="ORF">IT882_04395</name>
</gene>
<evidence type="ECO:0000313" key="3">
    <source>
        <dbReference type="EMBL" id="QPE05314.1"/>
    </source>
</evidence>
<dbReference type="KEGG" id="msf:IT882_04395"/>
<evidence type="ECO:0000313" key="4">
    <source>
        <dbReference type="Proteomes" id="UP000594480"/>
    </source>
</evidence>
<evidence type="ECO:0000259" key="2">
    <source>
        <dbReference type="Pfam" id="PF10145"/>
    </source>
</evidence>
<proteinExistence type="predicted"/>
<feature type="transmembrane region" description="Helical" evidence="1">
    <location>
        <begin position="348"/>
        <end position="374"/>
    </location>
</feature>
<protein>
    <submittedName>
        <fullName evidence="3">Phage tail tape measure protein</fullName>
    </submittedName>
</protein>
<feature type="domain" description="Phage tail tape measure protein" evidence="2">
    <location>
        <begin position="78"/>
        <end position="277"/>
    </location>
</feature>
<dbReference type="Pfam" id="PF10145">
    <property type="entry name" value="PhageMin_Tail"/>
    <property type="match status" value="1"/>
</dbReference>
<keyword evidence="1" id="KW-1133">Transmembrane helix</keyword>
<keyword evidence="1" id="KW-0812">Transmembrane</keyword>
<feature type="transmembrane region" description="Helical" evidence="1">
    <location>
        <begin position="460"/>
        <end position="481"/>
    </location>
</feature>
<organism evidence="3 4">
    <name type="scientific">Microbacterium schleiferi</name>
    <dbReference type="NCBI Taxonomy" id="69362"/>
    <lineage>
        <taxon>Bacteria</taxon>
        <taxon>Bacillati</taxon>
        <taxon>Actinomycetota</taxon>
        <taxon>Actinomycetes</taxon>
        <taxon>Micrococcales</taxon>
        <taxon>Microbacteriaceae</taxon>
        <taxon>Microbacterium</taxon>
    </lineage>
</organism>
<dbReference type="RefSeq" id="WP_195693331.1">
    <property type="nucleotide sequence ID" value="NZ_CP064760.1"/>
</dbReference>
<sequence length="642" mass="67890">MTTSTDYLIKVLADTKNADSNLKQFSKRSALVGAGLAAAGVAAAAGLYKIGETFTDVENTIRVGTGATGAALDGLVDVAKDVGKEVPASFDQIAPVVADLNTRLGLSGDTLETVASQYLEAGRILGEDVDIQGTTAAFTAFGVEGDAVSGAMDTLFQISQATGVGLNELAAGAQANAPALQALGFGFEDAVSMVGLFDKAGLNSTQIMTSMSRGLVNLAKDGEQPAEAYQRVIGELQGFIDTGDTAAALDLAGQVFGTRGASQFVGALQSGVLNMNDLMAATGATGDTILGVGEETMTFAERWQQTMNTAMVALEPLATSVFTALGDGLEAVMPWLTQFGDWIAENQWVLAAIAIAIGVVLVAAFIAWAAAIWAANVALFANPITWIILAIVALIAAVVALVLNWDQVVAWITDVWSGFISWITDVIDGFVDWWNGVWTEVGNFFRDVWEGFLNWVKDLWIGYATWLYGILDGFVSFWAGVWDGIGQVFRNVWEGLVGIVKGVWNGILGWIEGGVNGAIDLINSMIDGVNAVGGAFGIRIDYIPNVRLPRLAEGGVTSGPTLALIGDNPGGREVVEPLSSYEARLDRAYRAGQQQTTTGGDVVLVFEGDAAMFRDFVKVRVAEGIDDYDRKSAMTIRMGRQR</sequence>
<name>A0A7S8MXY7_9MICO</name>
<dbReference type="InterPro" id="IPR010090">
    <property type="entry name" value="Phage_tape_meas"/>
</dbReference>
<dbReference type="EMBL" id="CP064760">
    <property type="protein sequence ID" value="QPE05314.1"/>
    <property type="molecule type" value="Genomic_DNA"/>
</dbReference>
<accession>A0A7S8MXY7</accession>
<evidence type="ECO:0000256" key="1">
    <source>
        <dbReference type="SAM" id="Phobius"/>
    </source>
</evidence>
<dbReference type="AlphaFoldDB" id="A0A7S8MXY7"/>
<keyword evidence="4" id="KW-1185">Reference proteome</keyword>
<feature type="transmembrane region" description="Helical" evidence="1">
    <location>
        <begin position="386"/>
        <end position="405"/>
    </location>
</feature>
<reference evidence="3 4" key="1">
    <citation type="submission" date="2020-11" db="EMBL/GenBank/DDBJ databases">
        <title>Amino acid is mineralized and recycled by bacteria in oceanic microbiome.</title>
        <authorList>
            <person name="Zheng L.Y."/>
        </authorList>
    </citation>
    <scope>NUCLEOTIDE SEQUENCE [LARGE SCALE GENOMIC DNA]</scope>
    <source>
        <strain evidence="3 4">A32-1</strain>
    </source>
</reference>